<feature type="signal peptide" evidence="10">
    <location>
        <begin position="1"/>
        <end position="25"/>
    </location>
</feature>
<feature type="transmembrane region" description="Helical" evidence="9">
    <location>
        <begin position="210"/>
        <end position="232"/>
    </location>
</feature>
<keyword evidence="12" id="KW-1185">Reference proteome</keyword>
<proteinExistence type="inferred from homology"/>
<gene>
    <name evidence="11" type="ORF">J5N97_027512</name>
</gene>
<dbReference type="PANTHER" id="PTHR31587">
    <property type="entry name" value="TRANSMEMBRANE PROTEIN (DUF2215)"/>
    <property type="match status" value="1"/>
</dbReference>
<keyword evidence="5 9" id="KW-1133">Transmembrane helix</keyword>
<evidence type="ECO:0000256" key="9">
    <source>
        <dbReference type="SAM" id="Phobius"/>
    </source>
</evidence>
<evidence type="ECO:0000256" key="7">
    <source>
        <dbReference type="ARBA" id="ARBA00023242"/>
    </source>
</evidence>
<accession>A0A9D5C5G5</accession>
<evidence type="ECO:0000256" key="6">
    <source>
        <dbReference type="ARBA" id="ARBA00023136"/>
    </source>
</evidence>
<evidence type="ECO:0000256" key="4">
    <source>
        <dbReference type="ARBA" id="ARBA00022729"/>
    </source>
</evidence>
<reference evidence="11" key="2">
    <citation type="journal article" date="2022" name="Hortic Res">
        <title>The genome of Dioscorea zingiberensis sheds light on the biosynthesis, origin and evolution of the medicinally important diosgenin saponins.</title>
        <authorList>
            <person name="Li Y."/>
            <person name="Tan C."/>
            <person name="Li Z."/>
            <person name="Guo J."/>
            <person name="Li S."/>
            <person name="Chen X."/>
            <person name="Wang C."/>
            <person name="Dai X."/>
            <person name="Yang H."/>
            <person name="Song W."/>
            <person name="Hou L."/>
            <person name="Xu J."/>
            <person name="Tong Z."/>
            <person name="Xu A."/>
            <person name="Yuan X."/>
            <person name="Wang W."/>
            <person name="Yang Q."/>
            <person name="Chen L."/>
            <person name="Sun Z."/>
            <person name="Wang K."/>
            <person name="Pan B."/>
            <person name="Chen J."/>
            <person name="Bao Y."/>
            <person name="Liu F."/>
            <person name="Qi X."/>
            <person name="Gang D.R."/>
            <person name="Wen J."/>
            <person name="Li J."/>
        </authorList>
    </citation>
    <scope>NUCLEOTIDE SEQUENCE</scope>
    <source>
        <strain evidence="11">Dzin_1.0</strain>
    </source>
</reference>
<dbReference type="EMBL" id="JAGGNH010000008">
    <property type="protein sequence ID" value="KAJ0966374.1"/>
    <property type="molecule type" value="Genomic_DNA"/>
</dbReference>
<feature type="transmembrane region" description="Helical" evidence="9">
    <location>
        <begin position="252"/>
        <end position="272"/>
    </location>
</feature>
<feature type="region of interest" description="Disordered" evidence="8">
    <location>
        <begin position="461"/>
        <end position="497"/>
    </location>
</feature>
<keyword evidence="7" id="KW-0539">Nucleus</keyword>
<sequence length="497" mass="55951">MAGSASQCLPLILLTLLALFLLSSAEEEKSFLRDVGLDNPTIHFDPSSLVGSSCERIHVTSLSRLNLRSYASSLHVSLKVSESIPERLYGKIEVCFHRNASIGFCECTKDEWQALQKGKWSTVMSPFETRYIDVKFKDKIYGTLTVAVEEEFQNWRLFCLGFGFFLLITAPIVSHWVPFYYSTSMALGILLVVLIILFQGMKLLPMGRKNIFYLTIYGSVLGVGSFIAHYFSTIVNSVLVTFGLNEEMHNPVSVFLLVGIFLAGASLGYWIVRKFVLSDDGIVDAGIAQFVRWAMRFVAVVSIFQSTLDPLLALAALALCWCTCFALNSIKWRHPVVRNELAYRKNKNLWQPRARQASTSFKQVQFLSHSADRGAERKGWRSPSNPYAAASNSPTQGQIRSPPAKLSQHQDYYSTFHKMPKRKFSKRGWEEFTSESTREALSEWAASPEVSKWFVDNAHRMRLDPDSNSDESMESSSGSSEETAVENGAGFGMLKWY</sequence>
<evidence type="ECO:0000313" key="11">
    <source>
        <dbReference type="EMBL" id="KAJ0966374.1"/>
    </source>
</evidence>
<organism evidence="11 12">
    <name type="scientific">Dioscorea zingiberensis</name>
    <dbReference type="NCBI Taxonomy" id="325984"/>
    <lineage>
        <taxon>Eukaryota</taxon>
        <taxon>Viridiplantae</taxon>
        <taxon>Streptophyta</taxon>
        <taxon>Embryophyta</taxon>
        <taxon>Tracheophyta</taxon>
        <taxon>Spermatophyta</taxon>
        <taxon>Magnoliopsida</taxon>
        <taxon>Liliopsida</taxon>
        <taxon>Dioscoreales</taxon>
        <taxon>Dioscoreaceae</taxon>
        <taxon>Dioscorea</taxon>
    </lineage>
</organism>
<dbReference type="Proteomes" id="UP001085076">
    <property type="component" value="Miscellaneous, Linkage group lg08"/>
</dbReference>
<dbReference type="PANTHER" id="PTHR31587:SF3">
    <property type="entry name" value="EXPRESSED PROTEIN"/>
    <property type="match status" value="1"/>
</dbReference>
<reference evidence="11" key="1">
    <citation type="submission" date="2021-03" db="EMBL/GenBank/DDBJ databases">
        <authorList>
            <person name="Li Z."/>
            <person name="Yang C."/>
        </authorList>
    </citation>
    <scope>NUCLEOTIDE SEQUENCE</scope>
    <source>
        <strain evidence="11">Dzin_1.0</strain>
        <tissue evidence="11">Leaf</tissue>
    </source>
</reference>
<keyword evidence="3 9" id="KW-0812">Transmembrane</keyword>
<protein>
    <submittedName>
        <fullName evidence="11">Uncharacterized protein</fullName>
    </submittedName>
</protein>
<feature type="region of interest" description="Disordered" evidence="8">
    <location>
        <begin position="372"/>
        <end position="407"/>
    </location>
</feature>
<name>A0A9D5C5G5_9LILI</name>
<evidence type="ECO:0000256" key="8">
    <source>
        <dbReference type="SAM" id="MobiDB-lite"/>
    </source>
</evidence>
<dbReference type="InterPro" id="IPR019358">
    <property type="entry name" value="NEMP_fam"/>
</dbReference>
<comment type="similarity">
    <text evidence="2">Belongs to the NEMP family.</text>
</comment>
<keyword evidence="4 10" id="KW-0732">Signal</keyword>
<evidence type="ECO:0000256" key="10">
    <source>
        <dbReference type="SAM" id="SignalP"/>
    </source>
</evidence>
<feature type="compositionally biased region" description="Low complexity" evidence="8">
    <location>
        <begin position="382"/>
        <end position="394"/>
    </location>
</feature>
<dbReference type="Pfam" id="PF10225">
    <property type="entry name" value="NEMP"/>
    <property type="match status" value="1"/>
</dbReference>
<comment type="subcellular location">
    <subcellularLocation>
        <location evidence="1">Nucleus inner membrane</location>
        <topology evidence="1">Multi-pass membrane protein</topology>
        <orientation evidence="1">Nucleoplasmic side</orientation>
    </subcellularLocation>
</comment>
<evidence type="ECO:0000256" key="3">
    <source>
        <dbReference type="ARBA" id="ARBA00022692"/>
    </source>
</evidence>
<evidence type="ECO:0000256" key="2">
    <source>
        <dbReference type="ARBA" id="ARBA00005748"/>
    </source>
</evidence>
<keyword evidence="6 9" id="KW-0472">Membrane</keyword>
<feature type="chain" id="PRO_5038498514" evidence="10">
    <location>
        <begin position="26"/>
        <end position="497"/>
    </location>
</feature>
<comment type="caution">
    <text evidence="11">The sequence shown here is derived from an EMBL/GenBank/DDBJ whole genome shotgun (WGS) entry which is preliminary data.</text>
</comment>
<evidence type="ECO:0000256" key="1">
    <source>
        <dbReference type="ARBA" id="ARBA00004575"/>
    </source>
</evidence>
<dbReference type="GO" id="GO:0005637">
    <property type="term" value="C:nuclear inner membrane"/>
    <property type="evidence" value="ECO:0007669"/>
    <property type="project" value="UniProtKB-SubCell"/>
</dbReference>
<feature type="transmembrane region" description="Helical" evidence="9">
    <location>
        <begin position="155"/>
        <end position="173"/>
    </location>
</feature>
<feature type="transmembrane region" description="Helical" evidence="9">
    <location>
        <begin position="179"/>
        <end position="198"/>
    </location>
</feature>
<evidence type="ECO:0000313" key="12">
    <source>
        <dbReference type="Proteomes" id="UP001085076"/>
    </source>
</evidence>
<evidence type="ECO:0000256" key="5">
    <source>
        <dbReference type="ARBA" id="ARBA00022989"/>
    </source>
</evidence>
<dbReference type="OrthoDB" id="772609at2759"/>
<dbReference type="AlphaFoldDB" id="A0A9D5C5G5"/>